<evidence type="ECO:0000256" key="1">
    <source>
        <dbReference type="SAM" id="SignalP"/>
    </source>
</evidence>
<feature type="chain" id="PRO_5043904011" description="Lipoprotein" evidence="1">
    <location>
        <begin position="19"/>
        <end position="91"/>
    </location>
</feature>
<sequence length="91" mass="10487">MKKLLTSFMAFMVVSVFATVVSCAKIETRDRSKNSLSLFKSELALIPVFEKQQPTAKITETMFQNAIYDALETNGISWWNCNWGLKIYLLW</sequence>
<evidence type="ECO:0008006" key="4">
    <source>
        <dbReference type="Google" id="ProtNLM"/>
    </source>
</evidence>
<protein>
    <recommendedName>
        <fullName evidence="4">Lipoprotein</fullName>
    </recommendedName>
</protein>
<organism evidence="2 3">
    <name type="scientific">Spiroplasma citri</name>
    <dbReference type="NCBI Taxonomy" id="2133"/>
    <lineage>
        <taxon>Bacteria</taxon>
        <taxon>Bacillati</taxon>
        <taxon>Mycoplasmatota</taxon>
        <taxon>Mollicutes</taxon>
        <taxon>Entomoplasmatales</taxon>
        <taxon>Spiroplasmataceae</taxon>
        <taxon>Spiroplasma</taxon>
    </lineage>
</organism>
<dbReference type="AlphaFoldDB" id="A0AAX3T0Z5"/>
<dbReference type="PROSITE" id="PS51257">
    <property type="entry name" value="PROKAR_LIPOPROTEIN"/>
    <property type="match status" value="1"/>
</dbReference>
<keyword evidence="1" id="KW-0732">Signal</keyword>
<name>A0AAX3T0Z5_SPICI</name>
<dbReference type="EMBL" id="CP096246">
    <property type="protein sequence ID" value="WFG97102.1"/>
    <property type="molecule type" value="Genomic_DNA"/>
</dbReference>
<dbReference type="RefSeq" id="WP_277939264.1">
    <property type="nucleotide sequence ID" value="NZ_CP096246.1"/>
</dbReference>
<keyword evidence="3" id="KW-1185">Reference proteome</keyword>
<proteinExistence type="predicted"/>
<feature type="signal peptide" evidence="1">
    <location>
        <begin position="1"/>
        <end position="18"/>
    </location>
</feature>
<dbReference type="Proteomes" id="UP001214629">
    <property type="component" value="Chromosome"/>
</dbReference>
<evidence type="ECO:0000313" key="3">
    <source>
        <dbReference type="Proteomes" id="UP001214629"/>
    </source>
</evidence>
<accession>A0AAX3T0Z5</accession>
<gene>
    <name evidence="2" type="ORF">M0C40_03635</name>
</gene>
<reference evidence="2 3" key="1">
    <citation type="submission" date="2022-04" db="EMBL/GenBank/DDBJ databases">
        <title>Whole genome of Spiroplasma citri.</title>
        <authorList>
            <person name="Khanchezar A."/>
            <person name="Izadpanah K."/>
            <person name="Taghavi M."/>
            <person name="Ghorbani A."/>
            <person name="Beven L."/>
        </authorList>
    </citation>
    <scope>NUCLEOTIDE SEQUENCE [LARGE SCALE GENOMIC DNA]</scope>
    <source>
        <strain evidence="2 3">D4</strain>
    </source>
</reference>
<evidence type="ECO:0000313" key="2">
    <source>
        <dbReference type="EMBL" id="WFG97102.1"/>
    </source>
</evidence>